<dbReference type="GO" id="GO:0016747">
    <property type="term" value="F:acyltransferase activity, transferring groups other than amino-acyl groups"/>
    <property type="evidence" value="ECO:0007669"/>
    <property type="project" value="InterPro"/>
</dbReference>
<evidence type="ECO:0000313" key="2">
    <source>
        <dbReference type="EMBL" id="PRO75568.1"/>
    </source>
</evidence>
<comment type="caution">
    <text evidence="2">The sequence shown here is derived from an EMBL/GenBank/DDBJ whole genome shotgun (WGS) entry which is preliminary data.</text>
</comment>
<dbReference type="RefSeq" id="WP_105932786.1">
    <property type="nucleotide sequence ID" value="NZ_PVNP01000003.1"/>
</dbReference>
<dbReference type="Gene3D" id="3.40.630.30">
    <property type="match status" value="1"/>
</dbReference>
<proteinExistence type="predicted"/>
<reference evidence="3" key="1">
    <citation type="journal article" date="2020" name="Int. J. Syst. Evol. Microbiol.">
        <title>Alteromonas alba sp. nov., a marine bacterium isolated from the seawater of the West Pacific Ocean.</title>
        <authorList>
            <person name="Sun C."/>
            <person name="Wu Y.-H."/>
            <person name="Xamxidin M."/>
            <person name="Cheng H."/>
            <person name="Xu X.-W."/>
        </authorList>
    </citation>
    <scope>NUCLEOTIDE SEQUENCE [LARGE SCALE GENOMIC DNA]</scope>
    <source>
        <strain evidence="3">190</strain>
    </source>
</reference>
<sequence>MIIESERLKLRRLSRDDVDFILAVTNDKQWLTFIGDRGINDDGQASQYITVASDSFAAKGYGLWLVEAIDAEGDKRIGLCGFIRRPFLSCPDLGYAFLPRGRGKGYACEAVNLVLSWASSHTNERQVSAICRPDNLASLAVLQRAGFERMGKLFQPQQLPHDFFLRPL</sequence>
<dbReference type="AlphaFoldDB" id="A0A2S9VGH9"/>
<dbReference type="PANTHER" id="PTHR43792:SF1">
    <property type="entry name" value="N-ACETYLTRANSFERASE DOMAIN-CONTAINING PROTEIN"/>
    <property type="match status" value="1"/>
</dbReference>
<dbReference type="InterPro" id="IPR000182">
    <property type="entry name" value="GNAT_dom"/>
</dbReference>
<evidence type="ECO:0000313" key="3">
    <source>
        <dbReference type="Proteomes" id="UP000238949"/>
    </source>
</evidence>
<dbReference type="SUPFAM" id="SSF55729">
    <property type="entry name" value="Acyl-CoA N-acyltransferases (Nat)"/>
    <property type="match status" value="1"/>
</dbReference>
<keyword evidence="3" id="KW-1185">Reference proteome</keyword>
<gene>
    <name evidence="2" type="ORF">C6Y40_00255</name>
</gene>
<accession>A0A2S9VGH9</accession>
<organism evidence="2 3">
    <name type="scientific">Alteromonas alba</name>
    <dbReference type="NCBI Taxonomy" id="2079529"/>
    <lineage>
        <taxon>Bacteria</taxon>
        <taxon>Pseudomonadati</taxon>
        <taxon>Pseudomonadota</taxon>
        <taxon>Gammaproteobacteria</taxon>
        <taxon>Alteromonadales</taxon>
        <taxon>Alteromonadaceae</taxon>
        <taxon>Alteromonas/Salinimonas group</taxon>
        <taxon>Alteromonas</taxon>
    </lineage>
</organism>
<dbReference type="InterPro" id="IPR016181">
    <property type="entry name" value="Acyl_CoA_acyltransferase"/>
</dbReference>
<evidence type="ECO:0000259" key="1">
    <source>
        <dbReference type="PROSITE" id="PS51186"/>
    </source>
</evidence>
<dbReference type="InterPro" id="IPR051531">
    <property type="entry name" value="N-acetyltransferase"/>
</dbReference>
<keyword evidence="2" id="KW-0808">Transferase</keyword>
<dbReference type="Pfam" id="PF13302">
    <property type="entry name" value="Acetyltransf_3"/>
    <property type="match status" value="1"/>
</dbReference>
<feature type="domain" description="N-acetyltransferase" evidence="1">
    <location>
        <begin position="8"/>
        <end position="166"/>
    </location>
</feature>
<dbReference type="EMBL" id="PVNP01000003">
    <property type="protein sequence ID" value="PRO75568.1"/>
    <property type="molecule type" value="Genomic_DNA"/>
</dbReference>
<name>A0A2S9VGH9_9ALTE</name>
<dbReference type="OrthoDB" id="9798081at2"/>
<dbReference type="PANTHER" id="PTHR43792">
    <property type="entry name" value="GNAT FAMILY, PUTATIVE (AFU_ORTHOLOGUE AFUA_3G00765)-RELATED-RELATED"/>
    <property type="match status" value="1"/>
</dbReference>
<dbReference type="PROSITE" id="PS51186">
    <property type="entry name" value="GNAT"/>
    <property type="match status" value="1"/>
</dbReference>
<protein>
    <submittedName>
        <fullName evidence="2">GNAT family N-acetyltransferase</fullName>
    </submittedName>
</protein>
<dbReference type="Proteomes" id="UP000238949">
    <property type="component" value="Unassembled WGS sequence"/>
</dbReference>